<feature type="compositionally biased region" description="Polar residues" evidence="5">
    <location>
        <begin position="849"/>
        <end position="865"/>
    </location>
</feature>
<dbReference type="EMBL" id="OB660217">
    <property type="protein sequence ID" value="CAD7223532.1"/>
    <property type="molecule type" value="Genomic_DNA"/>
</dbReference>
<evidence type="ECO:0000256" key="2">
    <source>
        <dbReference type="ARBA" id="ARBA00023054"/>
    </source>
</evidence>
<keyword evidence="3" id="KW-0496">Mitochondrion</keyword>
<evidence type="ECO:0000256" key="4">
    <source>
        <dbReference type="SAM" id="Coils"/>
    </source>
</evidence>
<evidence type="ECO:0000313" key="6">
    <source>
        <dbReference type="EMBL" id="CAD7223532.1"/>
    </source>
</evidence>
<feature type="compositionally biased region" description="Acidic residues" evidence="5">
    <location>
        <begin position="1191"/>
        <end position="1213"/>
    </location>
</feature>
<dbReference type="Pfam" id="PF04849">
    <property type="entry name" value="HAP1_N"/>
    <property type="match status" value="1"/>
</dbReference>
<feature type="region of interest" description="Disordered" evidence="5">
    <location>
        <begin position="846"/>
        <end position="865"/>
    </location>
</feature>
<dbReference type="GO" id="GO:0047496">
    <property type="term" value="P:vesicle transport along microtubule"/>
    <property type="evidence" value="ECO:0007669"/>
    <property type="project" value="TreeGrafter"/>
</dbReference>
<gene>
    <name evidence="6" type="ORF">CTOB1V02_LOCUS1515</name>
</gene>
<accession>A0A7R8W2D8</accession>
<feature type="compositionally biased region" description="Polar residues" evidence="5">
    <location>
        <begin position="1262"/>
        <end position="1275"/>
    </location>
</feature>
<reference evidence="6" key="1">
    <citation type="submission" date="2020-11" db="EMBL/GenBank/DDBJ databases">
        <authorList>
            <person name="Tran Van P."/>
        </authorList>
    </citation>
    <scope>NUCLEOTIDE SEQUENCE</scope>
</reference>
<proteinExistence type="predicted"/>
<feature type="coiled-coil region" evidence="4">
    <location>
        <begin position="388"/>
        <end position="422"/>
    </location>
</feature>
<keyword evidence="2 4" id="KW-0175">Coiled coil</keyword>
<feature type="compositionally biased region" description="Polar residues" evidence="5">
    <location>
        <begin position="1173"/>
        <end position="1190"/>
    </location>
</feature>
<dbReference type="OrthoDB" id="10067624at2759"/>
<dbReference type="InterPro" id="IPR006933">
    <property type="entry name" value="HAP1_N"/>
</dbReference>
<dbReference type="GO" id="GO:0005739">
    <property type="term" value="C:mitochondrion"/>
    <property type="evidence" value="ECO:0007669"/>
    <property type="project" value="UniProtKB-SubCell"/>
</dbReference>
<dbReference type="Pfam" id="PF21646">
    <property type="entry name" value="ACTMAP-like_C"/>
    <property type="match status" value="1"/>
</dbReference>
<comment type="subcellular location">
    <subcellularLocation>
        <location evidence="1">Mitochondrion</location>
    </subcellularLocation>
</comment>
<dbReference type="GO" id="GO:0048311">
    <property type="term" value="P:mitochondrion distribution"/>
    <property type="evidence" value="ECO:0007669"/>
    <property type="project" value="TreeGrafter"/>
</dbReference>
<sequence>MAAPASSTASSLPPPPPLPIATVPTQIVVEYPMVSQVKDGGSLISPVRPRLQKGPTCGLLALSIATEALLGKAVVPDELLEYARSKGLTVAGEMFHANSLAEVAEAFGLKSNVQRVTRTSLSDALSENLVLIPYDADKNHTPMVKKGLKPHWALLVGRDFRSDTVLALQGKSSHLQRWKIKDLLNSNLSLQGGYSGIPDLSGLRAQMVVLYRRVKLHSEADRAELELVSLVTAAIPKYTLKADVVTSFFGYKLNDSVIPSPALKSSEADLALSNETLGTLFSYFLLSGDRVSQMSKTYHDVNALTKLLEEKEKDVELAARIGQQLLERNKALEARVTELENELGIANEDLTQLRYQLQTKTELLQIYLSADDTESEAGTPVGGGSKMTTDIQKKIKSLEEDNAALREQSSVLEEEYSLVEAKERALIDDIAKRLKDSEISNNALAVELAQRIDENYKLKEEITLYLSKSVEANARIKELTVENEALEYKVLTANAIQLEHTTEIADLRDKYREVVECLHDTQEQLRRVQKSEYNPSLPPSPFPSYFNPESLAAELEESLRNEQDVHPACQDKVSKTIRRVFETVRCVQETASKYQSQFVAAGKSPIVGGKGVAPCSSIPFVPSWMTDGRTPQSFDSALSSDEDDFLSGGVRHSMYPLEPSVAVSGNSDLHDTLQKLNPGAVQQSRAKFGFHPSSGPELGLTYASPGPGMPPHSSDLAISELEFAISSHSPWYAARTPDSLMSTGAGSMYSTWKVPDRLRLVKPMEGSKTLYNWSLLATPLLGIGGALLQEREGVSHRATQIREHIGPLTMNSKEEPPPAISEAATPCDVDPSFKQEGGDVIRPIPHRPSLTSSFQPPSPSTASSVTFQTPAKLPRASDGPGKAFDVTQSVYTYTNSTVLHPDENTHLTQSLRPNMSIGNLSHHGSCSELAQAQLQSPNSAYGTPCATPSYSRRQSTRTFSTHLGIARTCQERGCPTPSVASLSPQGSPSRCTTPCNSPGDGTPITFLRGLPSASEVVDGIWSLSRRLRRTFVGSPHSTLKKKKKQGRRISVASCVSDTMSLSEVIVQASPPKLGLFGGIGADPISYASFLSRNSPMAQLTSLKRLKERQALAKESEAFLAASTSSDDVTKKKGVPGRLGMGDLRERVGNFLTFRMVWLQDGKIVMLRRMGASRANSDDGSGAENSNSSTLEGEDEENGEATADEVQLSEEEASDSQRTLTPEVRATGIPIRNESKSAWPTPLRNAHNRGLWQLRVKYADTGARTQTSMKPVSSNRDSTEEGYAESTC</sequence>
<protein>
    <submittedName>
        <fullName evidence="6">Uncharacterized protein</fullName>
    </submittedName>
</protein>
<feature type="coiled-coil region" evidence="4">
    <location>
        <begin position="322"/>
        <end position="356"/>
    </location>
</feature>
<dbReference type="GO" id="GO:0031410">
    <property type="term" value="C:cytoplasmic vesicle"/>
    <property type="evidence" value="ECO:0007669"/>
    <property type="project" value="TreeGrafter"/>
</dbReference>
<dbReference type="SMART" id="SM01424">
    <property type="entry name" value="HAP1_N"/>
    <property type="match status" value="1"/>
</dbReference>
<dbReference type="InterPro" id="IPR051946">
    <property type="entry name" value="Intracell_Traff-Reg"/>
</dbReference>
<evidence type="ECO:0000256" key="5">
    <source>
        <dbReference type="SAM" id="MobiDB-lite"/>
    </source>
</evidence>
<evidence type="ECO:0000256" key="1">
    <source>
        <dbReference type="ARBA" id="ARBA00004173"/>
    </source>
</evidence>
<dbReference type="PANTHER" id="PTHR15751">
    <property type="entry name" value="TRAFFICKING KINESIN-BINDING PROTEIN"/>
    <property type="match status" value="1"/>
</dbReference>
<dbReference type="GO" id="GO:0017022">
    <property type="term" value="F:myosin binding"/>
    <property type="evidence" value="ECO:0007669"/>
    <property type="project" value="TreeGrafter"/>
</dbReference>
<evidence type="ECO:0000256" key="3">
    <source>
        <dbReference type="ARBA" id="ARBA00023128"/>
    </source>
</evidence>
<dbReference type="PANTHER" id="PTHR15751:SF12">
    <property type="entry name" value="TRAFFICKING KINESIN-BINDING PROTEIN MILT"/>
    <property type="match status" value="1"/>
</dbReference>
<organism evidence="6">
    <name type="scientific">Cyprideis torosa</name>
    <dbReference type="NCBI Taxonomy" id="163714"/>
    <lineage>
        <taxon>Eukaryota</taxon>
        <taxon>Metazoa</taxon>
        <taxon>Ecdysozoa</taxon>
        <taxon>Arthropoda</taxon>
        <taxon>Crustacea</taxon>
        <taxon>Oligostraca</taxon>
        <taxon>Ostracoda</taxon>
        <taxon>Podocopa</taxon>
        <taxon>Podocopida</taxon>
        <taxon>Cytherocopina</taxon>
        <taxon>Cytheroidea</taxon>
        <taxon>Cytherideidae</taxon>
        <taxon>Cyprideis</taxon>
    </lineage>
</organism>
<feature type="region of interest" description="Disordered" evidence="5">
    <location>
        <begin position="1172"/>
        <end position="1226"/>
    </location>
</feature>
<feature type="region of interest" description="Disordered" evidence="5">
    <location>
        <begin position="1260"/>
        <end position="1287"/>
    </location>
</feature>
<dbReference type="GO" id="GO:0006605">
    <property type="term" value="P:protein targeting"/>
    <property type="evidence" value="ECO:0007669"/>
    <property type="project" value="TreeGrafter"/>
</dbReference>
<name>A0A7R8W2D8_9CRUS</name>